<keyword evidence="3" id="KW-1185">Reference proteome</keyword>
<evidence type="ECO:0000256" key="1">
    <source>
        <dbReference type="SAM" id="MobiDB-lite"/>
    </source>
</evidence>
<dbReference type="AlphaFoldDB" id="A0AAV4F7B0"/>
<sequence>MACRFHIQNGSLFRKGEEEEEEEQEQEEEEEAERRGKKSRLAREERSDQERQEEKRGNNFDSMIHRKFKYEAVDNFVSCACREKEKMLFLNQLSKETNNESDCTDEIICLGDFNTALSRRHFK</sequence>
<evidence type="ECO:0000313" key="3">
    <source>
        <dbReference type="Proteomes" id="UP000762676"/>
    </source>
</evidence>
<name>A0AAV4F7B0_9GAST</name>
<feature type="region of interest" description="Disordered" evidence="1">
    <location>
        <begin position="1"/>
        <end position="60"/>
    </location>
</feature>
<evidence type="ECO:0008006" key="4">
    <source>
        <dbReference type="Google" id="ProtNLM"/>
    </source>
</evidence>
<comment type="caution">
    <text evidence="2">The sequence shown here is derived from an EMBL/GenBank/DDBJ whole genome shotgun (WGS) entry which is preliminary data.</text>
</comment>
<proteinExistence type="predicted"/>
<gene>
    <name evidence="2" type="ORF">ElyMa_005605700</name>
</gene>
<accession>A0AAV4F7B0</accession>
<reference evidence="2 3" key="1">
    <citation type="journal article" date="2021" name="Elife">
        <title>Chloroplast acquisition without the gene transfer in kleptoplastic sea slugs, Plakobranchus ocellatus.</title>
        <authorList>
            <person name="Maeda T."/>
            <person name="Takahashi S."/>
            <person name="Yoshida T."/>
            <person name="Shimamura S."/>
            <person name="Takaki Y."/>
            <person name="Nagai Y."/>
            <person name="Toyoda A."/>
            <person name="Suzuki Y."/>
            <person name="Arimoto A."/>
            <person name="Ishii H."/>
            <person name="Satoh N."/>
            <person name="Nishiyama T."/>
            <person name="Hasebe M."/>
            <person name="Maruyama T."/>
            <person name="Minagawa J."/>
            <person name="Obokata J."/>
            <person name="Shigenobu S."/>
        </authorList>
    </citation>
    <scope>NUCLEOTIDE SEQUENCE [LARGE SCALE GENOMIC DNA]</scope>
</reference>
<dbReference type="EMBL" id="BMAT01011190">
    <property type="protein sequence ID" value="GFR68316.1"/>
    <property type="molecule type" value="Genomic_DNA"/>
</dbReference>
<evidence type="ECO:0000313" key="2">
    <source>
        <dbReference type="EMBL" id="GFR68316.1"/>
    </source>
</evidence>
<feature type="compositionally biased region" description="Acidic residues" evidence="1">
    <location>
        <begin position="18"/>
        <end position="31"/>
    </location>
</feature>
<protein>
    <recommendedName>
        <fullName evidence="4">Endonuclease/exonuclease/phosphatase domain-containing protein</fullName>
    </recommendedName>
</protein>
<organism evidence="2 3">
    <name type="scientific">Elysia marginata</name>
    <dbReference type="NCBI Taxonomy" id="1093978"/>
    <lineage>
        <taxon>Eukaryota</taxon>
        <taxon>Metazoa</taxon>
        <taxon>Spiralia</taxon>
        <taxon>Lophotrochozoa</taxon>
        <taxon>Mollusca</taxon>
        <taxon>Gastropoda</taxon>
        <taxon>Heterobranchia</taxon>
        <taxon>Euthyneura</taxon>
        <taxon>Panpulmonata</taxon>
        <taxon>Sacoglossa</taxon>
        <taxon>Placobranchoidea</taxon>
        <taxon>Plakobranchidae</taxon>
        <taxon>Elysia</taxon>
    </lineage>
</organism>
<dbReference type="Proteomes" id="UP000762676">
    <property type="component" value="Unassembled WGS sequence"/>
</dbReference>
<feature type="compositionally biased region" description="Basic and acidic residues" evidence="1">
    <location>
        <begin position="41"/>
        <end position="58"/>
    </location>
</feature>